<comment type="caution">
    <text evidence="7">The sequence shown here is derived from an EMBL/GenBank/DDBJ whole genome shotgun (WGS) entry which is preliminary data.</text>
</comment>
<dbReference type="SUPFAM" id="SSF53335">
    <property type="entry name" value="S-adenosyl-L-methionine-dependent methyltransferases"/>
    <property type="match status" value="1"/>
</dbReference>
<dbReference type="InterPro" id="IPR001045">
    <property type="entry name" value="Spermi_synthase"/>
</dbReference>
<dbReference type="GO" id="GO:0004766">
    <property type="term" value="F:spermidine synthase activity"/>
    <property type="evidence" value="ECO:0007669"/>
    <property type="project" value="TreeGrafter"/>
</dbReference>
<evidence type="ECO:0000256" key="3">
    <source>
        <dbReference type="ARBA" id="ARBA00023066"/>
    </source>
</evidence>
<evidence type="ECO:0000313" key="7">
    <source>
        <dbReference type="EMBL" id="PDS22412.1"/>
    </source>
</evidence>
<dbReference type="RefSeq" id="WP_097554783.1">
    <property type="nucleotide sequence ID" value="NZ_PCMW01000095.1"/>
</dbReference>
<keyword evidence="4 5" id="KW-0620">Polyamine biosynthesis</keyword>
<keyword evidence="3" id="KW-0745">Spermidine biosynthesis</keyword>
<dbReference type="OrthoDB" id="650847at2"/>
<accession>A0A2H3KFZ5</accession>
<evidence type="ECO:0000313" key="8">
    <source>
        <dbReference type="Proteomes" id="UP000220828"/>
    </source>
</evidence>
<evidence type="ECO:0000256" key="4">
    <source>
        <dbReference type="ARBA" id="ARBA00023115"/>
    </source>
</evidence>
<dbReference type="NCBIfam" id="NF037959">
    <property type="entry name" value="MFS_SpdSyn"/>
    <property type="match status" value="1"/>
</dbReference>
<organism evidence="7 8">
    <name type="scientific">Flavobacterium branchiophilum</name>
    <dbReference type="NCBI Taxonomy" id="55197"/>
    <lineage>
        <taxon>Bacteria</taxon>
        <taxon>Pseudomonadati</taxon>
        <taxon>Bacteroidota</taxon>
        <taxon>Flavobacteriia</taxon>
        <taxon>Flavobacteriales</taxon>
        <taxon>Flavobacteriaceae</taxon>
        <taxon>Flavobacterium</taxon>
    </lineage>
</organism>
<dbReference type="PROSITE" id="PS51006">
    <property type="entry name" value="PABS_2"/>
    <property type="match status" value="1"/>
</dbReference>
<dbReference type="EMBL" id="PCMW01000095">
    <property type="protein sequence ID" value="PDS22412.1"/>
    <property type="molecule type" value="Genomic_DNA"/>
</dbReference>
<keyword evidence="2 5" id="KW-0808">Transferase</keyword>
<evidence type="ECO:0000256" key="2">
    <source>
        <dbReference type="ARBA" id="ARBA00022679"/>
    </source>
</evidence>
<dbReference type="InterPro" id="IPR029063">
    <property type="entry name" value="SAM-dependent_MTases_sf"/>
</dbReference>
<name>A0A2H3KFZ5_9FLAO</name>
<feature type="active site" description="Proton acceptor" evidence="5">
    <location>
        <position position="143"/>
    </location>
</feature>
<proteinExistence type="inferred from homology"/>
<reference evidence="7 8" key="1">
    <citation type="submission" date="2017-09" db="EMBL/GenBank/DDBJ databases">
        <title>Whole genomes of Flavobacteriaceae.</title>
        <authorList>
            <person name="Stine C."/>
            <person name="Li C."/>
            <person name="Tadesse D."/>
        </authorList>
    </citation>
    <scope>NUCLEOTIDE SEQUENCE [LARGE SCALE GENOMIC DNA]</scope>
    <source>
        <strain evidence="7 8">ATCC 35036</strain>
    </source>
</reference>
<sequence length="220" mass="25529">MFKKIASYLFPIKVWEERSAISKTLEVTWNNGTLVLDSKNANYSYGSLQRILKKGLKVIGYQTINKMNDVLLLGVAGGSVIKTLVDEVGYKGCITGVEIDEKVIQLSEKYFKLSQYHNLKLELADASVFIQKKQWSYDLIIIDVFHDLEMPSFLFEHQFWNNVKDALNSNGFVVFNTIVLHDIHQKRNQALANYWEQHFESIQKIAKLEKYNELFILNKK</sequence>
<feature type="domain" description="PABS" evidence="6">
    <location>
        <begin position="94"/>
        <end position="220"/>
    </location>
</feature>
<dbReference type="CDD" id="cd02440">
    <property type="entry name" value="AdoMet_MTases"/>
    <property type="match status" value="1"/>
</dbReference>
<evidence type="ECO:0000259" key="6">
    <source>
        <dbReference type="PROSITE" id="PS51006"/>
    </source>
</evidence>
<protein>
    <submittedName>
        <fullName evidence="7">Spermidine synthase</fullName>
    </submittedName>
</protein>
<gene>
    <name evidence="7" type="ORF">B0A77_13555</name>
</gene>
<dbReference type="PANTHER" id="PTHR11558:SF11">
    <property type="entry name" value="SPERMIDINE SYNTHASE"/>
    <property type="match status" value="1"/>
</dbReference>
<comment type="similarity">
    <text evidence="1">Belongs to the spermidine/spermine synthase family.</text>
</comment>
<dbReference type="Pfam" id="PF01564">
    <property type="entry name" value="Spermine_synth"/>
    <property type="match status" value="1"/>
</dbReference>
<evidence type="ECO:0000256" key="1">
    <source>
        <dbReference type="ARBA" id="ARBA00007867"/>
    </source>
</evidence>
<dbReference type="GO" id="GO:0008295">
    <property type="term" value="P:spermidine biosynthetic process"/>
    <property type="evidence" value="ECO:0007669"/>
    <property type="project" value="UniProtKB-KW"/>
</dbReference>
<dbReference type="InterPro" id="IPR030374">
    <property type="entry name" value="PABS"/>
</dbReference>
<dbReference type="AlphaFoldDB" id="A0A2H3KFZ5"/>
<dbReference type="GO" id="GO:0005829">
    <property type="term" value="C:cytosol"/>
    <property type="evidence" value="ECO:0007669"/>
    <property type="project" value="TreeGrafter"/>
</dbReference>
<dbReference type="Gene3D" id="3.40.50.150">
    <property type="entry name" value="Vaccinia Virus protein VP39"/>
    <property type="match status" value="1"/>
</dbReference>
<dbReference type="Proteomes" id="UP000220828">
    <property type="component" value="Unassembled WGS sequence"/>
</dbReference>
<evidence type="ECO:0000256" key="5">
    <source>
        <dbReference type="PROSITE-ProRule" id="PRU00354"/>
    </source>
</evidence>
<dbReference type="PANTHER" id="PTHR11558">
    <property type="entry name" value="SPERMIDINE/SPERMINE SYNTHASE"/>
    <property type="match status" value="1"/>
</dbReference>